<reference evidence="5" key="1">
    <citation type="submission" date="2017-04" db="EMBL/GenBank/DDBJ databases">
        <title>Function of individual gut microbiota members based on whole genome sequencing of pure cultures obtained from chicken caecum.</title>
        <authorList>
            <person name="Medvecky M."/>
            <person name="Cejkova D."/>
            <person name="Polansky O."/>
            <person name="Karasova D."/>
            <person name="Kubasova T."/>
            <person name="Cizek A."/>
            <person name="Rychlik I."/>
        </authorList>
    </citation>
    <scope>NUCLEOTIDE SEQUENCE [LARGE SCALE GENOMIC DNA]</scope>
    <source>
        <strain evidence="5">An144</strain>
    </source>
</reference>
<dbReference type="CDD" id="cd00996">
    <property type="entry name" value="PBP2_AatB_like"/>
    <property type="match status" value="1"/>
</dbReference>
<feature type="domain" description="Solute-binding protein family 3/N-terminal" evidence="3">
    <location>
        <begin position="37"/>
        <end position="265"/>
    </location>
</feature>
<dbReference type="Gene3D" id="3.40.190.10">
    <property type="entry name" value="Periplasmic binding protein-like II"/>
    <property type="match status" value="2"/>
</dbReference>
<dbReference type="AlphaFoldDB" id="A0A1Y4R298"/>
<dbReference type="PROSITE" id="PS51257">
    <property type="entry name" value="PROKAR_LIPOPROTEIN"/>
    <property type="match status" value="1"/>
</dbReference>
<gene>
    <name evidence="4" type="ORF">B5E88_02250</name>
</gene>
<accession>A0A1Y4R298</accession>
<dbReference type="InterPro" id="IPR001638">
    <property type="entry name" value="Solute-binding_3/MltF_N"/>
</dbReference>
<evidence type="ECO:0000256" key="1">
    <source>
        <dbReference type="ARBA" id="ARBA00022729"/>
    </source>
</evidence>
<feature type="signal peptide" evidence="2">
    <location>
        <begin position="1"/>
        <end position="21"/>
    </location>
</feature>
<keyword evidence="1 2" id="KW-0732">Signal</keyword>
<dbReference type="SUPFAM" id="SSF53850">
    <property type="entry name" value="Periplasmic binding protein-like II"/>
    <property type="match status" value="1"/>
</dbReference>
<protein>
    <submittedName>
        <fullName evidence="4">Amino acid ABC transporter substrate-binding protein</fullName>
    </submittedName>
</protein>
<evidence type="ECO:0000313" key="4">
    <source>
        <dbReference type="EMBL" id="OUQ11705.1"/>
    </source>
</evidence>
<comment type="caution">
    <text evidence="4">The sequence shown here is derived from an EMBL/GenBank/DDBJ whole genome shotgun (WGS) entry which is preliminary data.</text>
</comment>
<evidence type="ECO:0000256" key="2">
    <source>
        <dbReference type="SAM" id="SignalP"/>
    </source>
</evidence>
<dbReference type="RefSeq" id="WP_047242155.1">
    <property type="nucleotide sequence ID" value="NZ_CP010060.1"/>
</dbReference>
<dbReference type="Pfam" id="PF00497">
    <property type="entry name" value="SBP_bac_3"/>
    <property type="match status" value="1"/>
</dbReference>
<sequence>MKKLFKVLSVVALGLVLGACSTQKKGETSKSAADKKEVVVGLDDTFVPMGFKDDSGKIVGFDVDLAKAVFELTDQKVKFQPIDWSMKETELKNGTIDMIWNGYSVTPQRQKKVTFTDTYMKNTQVLVTPKKSNITKPEQMKGKVLGAQEGSSGYDTFTKQPEVLQDIVKNNDATLYASFNEAFIDLENSRIDGLLIDKVYAEYYLTQAKKLAEYNIIELPFDSEDFSVGIRKDDEKLAKQINEGFKKLQENGKFKELSEKWFGQDVTPKQ</sequence>
<organism evidence="4 5">
    <name type="scientific">Enterococcus cecorum</name>
    <dbReference type="NCBI Taxonomy" id="44008"/>
    <lineage>
        <taxon>Bacteria</taxon>
        <taxon>Bacillati</taxon>
        <taxon>Bacillota</taxon>
        <taxon>Bacilli</taxon>
        <taxon>Lactobacillales</taxon>
        <taxon>Enterococcaceae</taxon>
        <taxon>Enterococcus</taxon>
    </lineage>
</organism>
<name>A0A1Y4R298_9ENTE</name>
<evidence type="ECO:0000259" key="3">
    <source>
        <dbReference type="SMART" id="SM00062"/>
    </source>
</evidence>
<dbReference type="PANTHER" id="PTHR35936:SF34">
    <property type="entry name" value="ABC TRANSPORTER EXTRACELLULAR-BINDING PROTEIN YCKB-RELATED"/>
    <property type="match status" value="1"/>
</dbReference>
<evidence type="ECO:0000313" key="5">
    <source>
        <dbReference type="Proteomes" id="UP000196074"/>
    </source>
</evidence>
<dbReference type="EMBL" id="NFLC01000002">
    <property type="protein sequence ID" value="OUQ11705.1"/>
    <property type="molecule type" value="Genomic_DNA"/>
</dbReference>
<feature type="chain" id="PRO_5039119842" evidence="2">
    <location>
        <begin position="22"/>
        <end position="270"/>
    </location>
</feature>
<proteinExistence type="predicted"/>
<dbReference type="Proteomes" id="UP000196074">
    <property type="component" value="Unassembled WGS sequence"/>
</dbReference>
<dbReference type="SMART" id="SM00062">
    <property type="entry name" value="PBPb"/>
    <property type="match status" value="1"/>
</dbReference>
<dbReference type="PANTHER" id="PTHR35936">
    <property type="entry name" value="MEMBRANE-BOUND LYTIC MUREIN TRANSGLYCOSYLASE F"/>
    <property type="match status" value="1"/>
</dbReference>